<dbReference type="InterPro" id="IPR006564">
    <property type="entry name" value="Znf_PMZ"/>
</dbReference>
<dbReference type="PANTHER" id="PTHR31669">
    <property type="entry name" value="PROTEIN FAR1-RELATED SEQUENCE 10-RELATED"/>
    <property type="match status" value="1"/>
</dbReference>
<dbReference type="Gramene" id="Kaladp0167s0008.1.v1.1">
    <property type="protein sequence ID" value="Kaladp0167s0008.1.v1.1.CDS.1"/>
    <property type="gene ID" value="Kaladp0167s0008.v1.1"/>
</dbReference>
<dbReference type="Pfam" id="PF10551">
    <property type="entry name" value="MULE"/>
    <property type="match status" value="1"/>
</dbReference>
<evidence type="ECO:0000256" key="2">
    <source>
        <dbReference type="ARBA" id="ARBA00022723"/>
    </source>
</evidence>
<dbReference type="PROSITE" id="PS50966">
    <property type="entry name" value="ZF_SWIM"/>
    <property type="match status" value="1"/>
</dbReference>
<evidence type="ECO:0000313" key="8">
    <source>
        <dbReference type="EnsemblPlants" id="Kaladp0167s0008.1.v1.1.CDS.1"/>
    </source>
</evidence>
<evidence type="ECO:0000313" key="9">
    <source>
        <dbReference type="Proteomes" id="UP000594263"/>
    </source>
</evidence>
<accession>A0A7N1A7R7</accession>
<evidence type="ECO:0000256" key="4">
    <source>
        <dbReference type="ARBA" id="ARBA00022833"/>
    </source>
</evidence>
<keyword evidence="2 6" id="KW-0479">Metal-binding</keyword>
<comment type="similarity">
    <text evidence="1 6">Belongs to the FHY3/FAR1 family.</text>
</comment>
<dbReference type="InterPro" id="IPR018289">
    <property type="entry name" value="MULE_transposase_dom"/>
</dbReference>
<reference evidence="8" key="1">
    <citation type="submission" date="2021-01" db="UniProtKB">
        <authorList>
            <consortium name="EnsemblPlants"/>
        </authorList>
    </citation>
    <scope>IDENTIFICATION</scope>
</reference>
<comment type="function">
    <text evidence="6">Putative transcription activator involved in regulating light control of development.</text>
</comment>
<dbReference type="GO" id="GO:0005634">
    <property type="term" value="C:nucleus"/>
    <property type="evidence" value="ECO:0007669"/>
    <property type="project" value="UniProtKB-SubCell"/>
</dbReference>
<dbReference type="InterPro" id="IPR031052">
    <property type="entry name" value="FHY3/FAR1"/>
</dbReference>
<keyword evidence="4 6" id="KW-0862">Zinc</keyword>
<sequence>MDQVSLNSEPVNEDEAADGYEVEEDGDLGINGGETSLLIQGENPIAPAVGMEFETYEDVYYFYNCYAKDQGFGVRVSNTWYRKSREKYRGKLSCSSAGYKRRSEANRPRPETRTGCPAMIKFRLMESCRWRIIEAELEHNHLISPVSGKFYKSHKQVGSSRTVLEDGAGEAPKARTFRTVVVDAGGDGNPQLQDVDKRVWVHDFNQLNLKEGDARAVHDFFRRSQLNDPQFFYAMDHNEKGTLRNVFWADGRCRGAFKYFHDVVAIDTTCLTRKYAVPLVVFVGTNHHGQLIIFGCGLLAGETADSYTWLFRTWLTMMLGHPPQTIITNQSKVLQAAISEVFPKASHLISLVHLMESYPCRFRGLFDSDAVRLDFNRAVYDSVKTEEFETAWERLTKRFGLLESDWFKTFYEDRKRCVPVYVKDTFLAGLFPIQPTDSAPPMLLSYVHEKTSLTEFFVKYDEVAQTMNHMETMADVESRNGSCVLRSRCHFELQVSKLYTSTVFKRFQDEVEAMYSCTSTIQMNDDGPTETHIVREHVPHDVNRSEAREFEVSYNPSEGDVKCICRLFNLKGYLCRHALCVLSQCGLVEIPAQYLLSRWRKDIKRTYVVDHGHDSGTIDTRNPVNRHDHLCKVIVQIAEEGCKSRERYKLALQLLGEMMSRAKVVEDDGL</sequence>
<proteinExistence type="inferred from homology"/>
<dbReference type="GO" id="GO:0008270">
    <property type="term" value="F:zinc ion binding"/>
    <property type="evidence" value="ECO:0007669"/>
    <property type="project" value="UniProtKB-UniRule"/>
</dbReference>
<dbReference type="EnsemblPlants" id="Kaladp0167s0008.1.v1.1">
    <property type="protein sequence ID" value="Kaladp0167s0008.1.v1.1.CDS.1"/>
    <property type="gene ID" value="Kaladp0167s0008.v1.1"/>
</dbReference>
<organism evidence="8 9">
    <name type="scientific">Kalanchoe fedtschenkoi</name>
    <name type="common">Lavender scallops</name>
    <name type="synonym">South American air plant</name>
    <dbReference type="NCBI Taxonomy" id="63787"/>
    <lineage>
        <taxon>Eukaryota</taxon>
        <taxon>Viridiplantae</taxon>
        <taxon>Streptophyta</taxon>
        <taxon>Embryophyta</taxon>
        <taxon>Tracheophyta</taxon>
        <taxon>Spermatophyta</taxon>
        <taxon>Magnoliopsida</taxon>
        <taxon>eudicotyledons</taxon>
        <taxon>Gunneridae</taxon>
        <taxon>Pentapetalae</taxon>
        <taxon>Saxifragales</taxon>
        <taxon>Crassulaceae</taxon>
        <taxon>Kalanchoe</taxon>
    </lineage>
</organism>
<name>A0A7N1A7R7_KALFE</name>
<evidence type="ECO:0000256" key="6">
    <source>
        <dbReference type="RuleBase" id="RU367018"/>
    </source>
</evidence>
<dbReference type="InterPro" id="IPR007527">
    <property type="entry name" value="Znf_SWIM"/>
</dbReference>
<dbReference type="InterPro" id="IPR004330">
    <property type="entry name" value="FAR1_DNA_bnd_dom"/>
</dbReference>
<dbReference type="Pfam" id="PF04434">
    <property type="entry name" value="SWIM"/>
    <property type="match status" value="1"/>
</dbReference>
<dbReference type="SMART" id="SM00575">
    <property type="entry name" value="ZnF_PMZ"/>
    <property type="match status" value="1"/>
</dbReference>
<evidence type="ECO:0000256" key="3">
    <source>
        <dbReference type="ARBA" id="ARBA00022771"/>
    </source>
</evidence>
<protein>
    <recommendedName>
        <fullName evidence="6">Protein FAR1-RELATED SEQUENCE</fullName>
    </recommendedName>
</protein>
<keyword evidence="3 5" id="KW-0863">Zinc-finger</keyword>
<evidence type="ECO:0000259" key="7">
    <source>
        <dbReference type="PROSITE" id="PS50966"/>
    </source>
</evidence>
<dbReference type="Proteomes" id="UP000594263">
    <property type="component" value="Unplaced"/>
</dbReference>
<dbReference type="Pfam" id="PF03101">
    <property type="entry name" value="FAR1"/>
    <property type="match status" value="1"/>
</dbReference>
<evidence type="ECO:0000256" key="1">
    <source>
        <dbReference type="ARBA" id="ARBA00005889"/>
    </source>
</evidence>
<feature type="domain" description="SWIM-type" evidence="7">
    <location>
        <begin position="550"/>
        <end position="586"/>
    </location>
</feature>
<dbReference type="OMA" id="NCYAKQQ"/>
<dbReference type="AlphaFoldDB" id="A0A7N1A7R7"/>
<dbReference type="PANTHER" id="PTHR31669:SF236">
    <property type="entry name" value="PROTEIN FAR1-RELATED SEQUENCE"/>
    <property type="match status" value="1"/>
</dbReference>
<keyword evidence="9" id="KW-1185">Reference proteome</keyword>
<comment type="subcellular location">
    <subcellularLocation>
        <location evidence="6">Nucleus</location>
    </subcellularLocation>
</comment>
<dbReference type="GO" id="GO:0006355">
    <property type="term" value="P:regulation of DNA-templated transcription"/>
    <property type="evidence" value="ECO:0007669"/>
    <property type="project" value="UniProtKB-UniRule"/>
</dbReference>
<evidence type="ECO:0000256" key="5">
    <source>
        <dbReference type="PROSITE-ProRule" id="PRU00325"/>
    </source>
</evidence>
<keyword evidence="6" id="KW-0539">Nucleus</keyword>